<comment type="subcellular location">
    <subcellularLocation>
        <location evidence="1 6">Secreted</location>
        <location evidence="1 6">Cell wall</location>
    </subcellularLocation>
</comment>
<dbReference type="CDD" id="cd23507">
    <property type="entry name" value="hydrophobin_I"/>
    <property type="match status" value="1"/>
</dbReference>
<name>A0A4Y7SH30_COPMI</name>
<dbReference type="GO" id="GO:0005199">
    <property type="term" value="F:structural constituent of cell wall"/>
    <property type="evidence" value="ECO:0007669"/>
    <property type="project" value="InterPro"/>
</dbReference>
<proteinExistence type="inferred from homology"/>
<dbReference type="Proteomes" id="UP000298030">
    <property type="component" value="Unassembled WGS sequence"/>
</dbReference>
<keyword evidence="3 6" id="KW-0134">Cell wall</keyword>
<protein>
    <recommendedName>
        <fullName evidence="6">Hydrophobin</fullName>
    </recommendedName>
</protein>
<dbReference type="GO" id="GO:0009277">
    <property type="term" value="C:fungal-type cell wall"/>
    <property type="evidence" value="ECO:0007669"/>
    <property type="project" value="InterPro"/>
</dbReference>
<evidence type="ECO:0000256" key="6">
    <source>
        <dbReference type="RuleBase" id="RU365009"/>
    </source>
</evidence>
<gene>
    <name evidence="7" type="ORF">FA13DRAFT_173510</name>
</gene>
<keyword evidence="5 6" id="KW-1015">Disulfide bond</keyword>
<reference evidence="7 8" key="1">
    <citation type="journal article" date="2019" name="Nat. Ecol. Evol.">
        <title>Megaphylogeny resolves global patterns of mushroom evolution.</title>
        <authorList>
            <person name="Varga T."/>
            <person name="Krizsan K."/>
            <person name="Foldi C."/>
            <person name="Dima B."/>
            <person name="Sanchez-Garcia M."/>
            <person name="Sanchez-Ramirez S."/>
            <person name="Szollosi G.J."/>
            <person name="Szarkandi J.G."/>
            <person name="Papp V."/>
            <person name="Albert L."/>
            <person name="Andreopoulos W."/>
            <person name="Angelini C."/>
            <person name="Antonin V."/>
            <person name="Barry K.W."/>
            <person name="Bougher N.L."/>
            <person name="Buchanan P."/>
            <person name="Buyck B."/>
            <person name="Bense V."/>
            <person name="Catcheside P."/>
            <person name="Chovatia M."/>
            <person name="Cooper J."/>
            <person name="Damon W."/>
            <person name="Desjardin D."/>
            <person name="Finy P."/>
            <person name="Geml J."/>
            <person name="Haridas S."/>
            <person name="Hughes K."/>
            <person name="Justo A."/>
            <person name="Karasinski D."/>
            <person name="Kautmanova I."/>
            <person name="Kiss B."/>
            <person name="Kocsube S."/>
            <person name="Kotiranta H."/>
            <person name="LaButti K.M."/>
            <person name="Lechner B.E."/>
            <person name="Liimatainen K."/>
            <person name="Lipzen A."/>
            <person name="Lukacs Z."/>
            <person name="Mihaltcheva S."/>
            <person name="Morgado L.N."/>
            <person name="Niskanen T."/>
            <person name="Noordeloos M.E."/>
            <person name="Ohm R.A."/>
            <person name="Ortiz-Santana B."/>
            <person name="Ovrebo C."/>
            <person name="Racz N."/>
            <person name="Riley R."/>
            <person name="Savchenko A."/>
            <person name="Shiryaev A."/>
            <person name="Soop K."/>
            <person name="Spirin V."/>
            <person name="Szebenyi C."/>
            <person name="Tomsovsky M."/>
            <person name="Tulloss R.E."/>
            <person name="Uehling J."/>
            <person name="Grigoriev I.V."/>
            <person name="Vagvolgyi C."/>
            <person name="Papp T."/>
            <person name="Martin F.M."/>
            <person name="Miettinen O."/>
            <person name="Hibbett D.S."/>
            <person name="Nagy L.G."/>
        </authorList>
    </citation>
    <scope>NUCLEOTIDE SEQUENCE [LARGE SCALE GENOMIC DNA]</scope>
    <source>
        <strain evidence="7 8">FP101781</strain>
    </source>
</reference>
<evidence type="ECO:0000256" key="4">
    <source>
        <dbReference type="ARBA" id="ARBA00022525"/>
    </source>
</evidence>
<evidence type="ECO:0000313" key="8">
    <source>
        <dbReference type="Proteomes" id="UP000298030"/>
    </source>
</evidence>
<evidence type="ECO:0000256" key="5">
    <source>
        <dbReference type="ARBA" id="ARBA00023157"/>
    </source>
</evidence>
<sequence>MPLLFRRRLLSVEVVGEAAQTHHPTHLHGFPQGQFGWTSATQGRSSAAGIIQEPSNPGIAPLLAVLGISTQGLSGYVGSNCSPISVIGLGSGTCVRQPLCCTNNNFNGIIALGCAPVLS</sequence>
<keyword evidence="6" id="KW-0732">Signal</keyword>
<dbReference type="STRING" id="71717.A0A4Y7SH30"/>
<dbReference type="OrthoDB" id="4225815at2759"/>
<evidence type="ECO:0000256" key="1">
    <source>
        <dbReference type="ARBA" id="ARBA00004191"/>
    </source>
</evidence>
<dbReference type="SMART" id="SM00075">
    <property type="entry name" value="HYDRO"/>
    <property type="match status" value="1"/>
</dbReference>
<dbReference type="Pfam" id="PF01185">
    <property type="entry name" value="Hydrophobin"/>
    <property type="match status" value="1"/>
</dbReference>
<keyword evidence="8" id="KW-1185">Reference proteome</keyword>
<comment type="similarity">
    <text evidence="2 6">Belongs to the fungal hydrophobin family.</text>
</comment>
<comment type="caution">
    <text evidence="7">The sequence shown here is derived from an EMBL/GenBank/DDBJ whole genome shotgun (WGS) entry which is preliminary data.</text>
</comment>
<evidence type="ECO:0000313" key="7">
    <source>
        <dbReference type="EMBL" id="TEB20998.1"/>
    </source>
</evidence>
<dbReference type="InterPro" id="IPR001338">
    <property type="entry name" value="Class_I_Hydrophobin"/>
</dbReference>
<organism evidence="7 8">
    <name type="scientific">Coprinellus micaceus</name>
    <name type="common">Glistening ink-cap mushroom</name>
    <name type="synonym">Coprinus micaceus</name>
    <dbReference type="NCBI Taxonomy" id="71717"/>
    <lineage>
        <taxon>Eukaryota</taxon>
        <taxon>Fungi</taxon>
        <taxon>Dikarya</taxon>
        <taxon>Basidiomycota</taxon>
        <taxon>Agaricomycotina</taxon>
        <taxon>Agaricomycetes</taxon>
        <taxon>Agaricomycetidae</taxon>
        <taxon>Agaricales</taxon>
        <taxon>Agaricineae</taxon>
        <taxon>Psathyrellaceae</taxon>
        <taxon>Coprinellus</taxon>
    </lineage>
</organism>
<dbReference type="EMBL" id="QPFP01000127">
    <property type="protein sequence ID" value="TEB20998.1"/>
    <property type="molecule type" value="Genomic_DNA"/>
</dbReference>
<evidence type="ECO:0000256" key="2">
    <source>
        <dbReference type="ARBA" id="ARBA00010446"/>
    </source>
</evidence>
<evidence type="ECO:0000256" key="3">
    <source>
        <dbReference type="ARBA" id="ARBA00022512"/>
    </source>
</evidence>
<dbReference type="AlphaFoldDB" id="A0A4Y7SH30"/>
<keyword evidence="4 6" id="KW-0964">Secreted</keyword>
<accession>A0A4Y7SH30</accession>